<dbReference type="GO" id="GO:0006281">
    <property type="term" value="P:DNA repair"/>
    <property type="evidence" value="ECO:0007669"/>
    <property type="project" value="UniProtKB-KW"/>
</dbReference>
<dbReference type="Pfam" id="PF14815">
    <property type="entry name" value="NUDIX_4"/>
    <property type="match status" value="1"/>
</dbReference>
<dbReference type="STRING" id="797277.SAMN05216198_0495"/>
<dbReference type="GO" id="GO:0046872">
    <property type="term" value="F:metal ion binding"/>
    <property type="evidence" value="ECO:0007669"/>
    <property type="project" value="UniProtKB-KW"/>
</dbReference>
<proteinExistence type="inferred from homology"/>
<dbReference type="GO" id="GO:0044716">
    <property type="term" value="F:8-oxo-GDP phosphatase activity"/>
    <property type="evidence" value="ECO:0007669"/>
    <property type="project" value="TreeGrafter"/>
</dbReference>
<dbReference type="InterPro" id="IPR036206">
    <property type="entry name" value="ThiamineP_synth_sf"/>
</dbReference>
<gene>
    <name evidence="20" type="ORF">SAMN05216198_0495</name>
</gene>
<dbReference type="EMBL" id="LT629748">
    <property type="protein sequence ID" value="SDR81413.1"/>
    <property type="molecule type" value="Genomic_DNA"/>
</dbReference>
<evidence type="ECO:0000313" key="20">
    <source>
        <dbReference type="EMBL" id="SDR81413.1"/>
    </source>
</evidence>
<dbReference type="InterPro" id="IPR029119">
    <property type="entry name" value="MutY_C"/>
</dbReference>
<dbReference type="GO" id="GO:0035539">
    <property type="term" value="F:8-oxo-7,8-dihydrodeoxyguanosine triphosphate pyrophosphatase activity"/>
    <property type="evidence" value="ECO:0007669"/>
    <property type="project" value="UniProtKB-EC"/>
</dbReference>
<dbReference type="CDD" id="cd00564">
    <property type="entry name" value="TMP_TenI"/>
    <property type="match status" value="1"/>
</dbReference>
<accession>A0A1H1M3N7</accession>
<organism evidence="20 21">
    <name type="scientific">Halopseudomonas litoralis</name>
    <dbReference type="NCBI Taxonomy" id="797277"/>
    <lineage>
        <taxon>Bacteria</taxon>
        <taxon>Pseudomonadati</taxon>
        <taxon>Pseudomonadota</taxon>
        <taxon>Gammaproteobacteria</taxon>
        <taxon>Pseudomonadales</taxon>
        <taxon>Pseudomonadaceae</taxon>
        <taxon>Halopseudomonas</taxon>
    </lineage>
</organism>
<sequence>MRYIHVMAAVIRDAQNRILIAKRPEDAHQGGLWEFPGGKLEDGEERADGLRRELQEELGIRVTQARPLLDIRHDYPDKSVRLDVWLVTGFEGQAHGAEGQPVRWVSAAELDDYDFPAANAPIVRAAQLPEVYLITPDVTDEAELFSGLERARGMGVRLVQLRQSRLSAETYRDLAQRVLARFGDDFQWLLKGDEQPVLPGAGWHLTSRQLRQMWLQDFGPDASGQTGEARPKGRLLAASCHDAEELAMAAEVAVDFVTLSPVMPTATHPDAVPLGWELAQELIRTVSMPVYVLGGVGPETRARAFAVGAQGVAGIRRFWG</sequence>
<evidence type="ECO:0000256" key="11">
    <source>
        <dbReference type="ARBA" id="ARBA00036904"/>
    </source>
</evidence>
<dbReference type="RefSeq" id="WP_090271884.1">
    <property type="nucleotide sequence ID" value="NZ_LT629748.1"/>
</dbReference>
<dbReference type="AlphaFoldDB" id="A0A1H1M3N7"/>
<evidence type="ECO:0000256" key="4">
    <source>
        <dbReference type="ARBA" id="ARBA00022705"/>
    </source>
</evidence>
<feature type="binding site" evidence="17">
    <location>
        <position position="28"/>
    </location>
    <ligand>
        <name>8-oxo-dGTP</name>
        <dbReference type="ChEBI" id="CHEBI:77896"/>
    </ligand>
</feature>
<comment type="similarity">
    <text evidence="2">Belongs to the Nudix hydrolase family.</text>
</comment>
<evidence type="ECO:0000256" key="1">
    <source>
        <dbReference type="ARBA" id="ARBA00001946"/>
    </source>
</evidence>
<dbReference type="GO" id="GO:0009228">
    <property type="term" value="P:thiamine biosynthetic process"/>
    <property type="evidence" value="ECO:0007669"/>
    <property type="project" value="UniProtKB-KW"/>
</dbReference>
<reference evidence="21" key="1">
    <citation type="submission" date="2016-10" db="EMBL/GenBank/DDBJ databases">
        <authorList>
            <person name="Varghese N."/>
            <person name="Submissions S."/>
        </authorList>
    </citation>
    <scope>NUCLEOTIDE SEQUENCE [LARGE SCALE GENOMIC DNA]</scope>
    <source>
        <strain evidence="21">2SM5</strain>
    </source>
</reference>
<evidence type="ECO:0000256" key="15">
    <source>
        <dbReference type="ARBA" id="ARBA00041979"/>
    </source>
</evidence>
<evidence type="ECO:0000256" key="16">
    <source>
        <dbReference type="ARBA" id="ARBA00042798"/>
    </source>
</evidence>
<dbReference type="NCBIfam" id="TIGR00586">
    <property type="entry name" value="mutt"/>
    <property type="match status" value="1"/>
</dbReference>
<evidence type="ECO:0000256" key="3">
    <source>
        <dbReference type="ARBA" id="ARBA00022457"/>
    </source>
</evidence>
<evidence type="ECO:0000313" key="21">
    <source>
        <dbReference type="Proteomes" id="UP000243426"/>
    </source>
</evidence>
<dbReference type="CDD" id="cd03425">
    <property type="entry name" value="NUDIX_MutT_NudA_like"/>
    <property type="match status" value="1"/>
</dbReference>
<evidence type="ECO:0000256" key="18">
    <source>
        <dbReference type="PIRSR" id="PIRSR603561-2"/>
    </source>
</evidence>
<dbReference type="InterPro" id="IPR015797">
    <property type="entry name" value="NUDIX_hydrolase-like_dom_sf"/>
</dbReference>
<feature type="binding site" evidence="17">
    <location>
        <position position="23"/>
    </location>
    <ligand>
        <name>8-oxo-dGTP</name>
        <dbReference type="ChEBI" id="CHEBI:77896"/>
    </ligand>
</feature>
<evidence type="ECO:0000256" key="6">
    <source>
        <dbReference type="ARBA" id="ARBA00022763"/>
    </source>
</evidence>
<dbReference type="EC" id="3.6.1.55" evidence="12"/>
<dbReference type="PRINTS" id="PR00502">
    <property type="entry name" value="NUDIXFAMILY"/>
</dbReference>
<dbReference type="InterPro" id="IPR000086">
    <property type="entry name" value="NUDIX_hydrolase_dom"/>
</dbReference>
<dbReference type="InterPro" id="IPR020476">
    <property type="entry name" value="Nudix_hydrolase"/>
</dbReference>
<dbReference type="NCBIfam" id="NF006530">
    <property type="entry name" value="PRK08999.1"/>
    <property type="match status" value="1"/>
</dbReference>
<dbReference type="InterPro" id="IPR013785">
    <property type="entry name" value="Aldolase_TIM"/>
</dbReference>
<dbReference type="PANTHER" id="PTHR47707:SF1">
    <property type="entry name" value="NUDIX HYDROLASE FAMILY PROTEIN"/>
    <property type="match status" value="1"/>
</dbReference>
<dbReference type="InterPro" id="IPR020084">
    <property type="entry name" value="NUDIX_hydrolase_CS"/>
</dbReference>
<evidence type="ECO:0000256" key="5">
    <source>
        <dbReference type="ARBA" id="ARBA00022723"/>
    </source>
</evidence>
<feature type="domain" description="Nudix hydrolase" evidence="19">
    <location>
        <begin position="1"/>
        <end position="130"/>
    </location>
</feature>
<keyword evidence="4" id="KW-0235">DNA replication</keyword>
<dbReference type="GO" id="GO:0008413">
    <property type="term" value="F:8-oxo-7,8-dihydroguanosine triphosphate pyrophosphatase activity"/>
    <property type="evidence" value="ECO:0007669"/>
    <property type="project" value="InterPro"/>
</dbReference>
<dbReference type="PROSITE" id="PS51462">
    <property type="entry name" value="NUDIX"/>
    <property type="match status" value="1"/>
</dbReference>
<dbReference type="OrthoDB" id="9810648at2"/>
<protein>
    <recommendedName>
        <fullName evidence="13">8-oxo-dGTP diphosphatase</fullName>
        <ecNumber evidence="12">3.6.1.55</ecNumber>
    </recommendedName>
    <alternativeName>
        <fullName evidence="16">7,8-dihydro-8-oxoguanine-triphosphatase</fullName>
    </alternativeName>
    <alternativeName>
        <fullName evidence="15">Mutator protein MutT</fullName>
    </alternativeName>
    <alternativeName>
        <fullName evidence="14">dGTP pyrophosphohydrolase</fullName>
    </alternativeName>
</protein>
<comment type="catalytic activity">
    <reaction evidence="10">
        <text>8-oxo-dGTP + H2O = 8-oxo-dGMP + diphosphate + H(+)</text>
        <dbReference type="Rhea" id="RHEA:31575"/>
        <dbReference type="ChEBI" id="CHEBI:15377"/>
        <dbReference type="ChEBI" id="CHEBI:15378"/>
        <dbReference type="ChEBI" id="CHEBI:33019"/>
        <dbReference type="ChEBI" id="CHEBI:63224"/>
        <dbReference type="ChEBI" id="CHEBI:77896"/>
        <dbReference type="EC" id="3.6.1.55"/>
    </reaction>
</comment>
<name>A0A1H1M3N7_9GAMM</name>
<dbReference type="InterPro" id="IPR003561">
    <property type="entry name" value="Mutator_MutT"/>
</dbReference>
<keyword evidence="7" id="KW-0378">Hydrolase</keyword>
<dbReference type="PROSITE" id="PS00893">
    <property type="entry name" value="NUDIX_BOX"/>
    <property type="match status" value="1"/>
</dbReference>
<feature type="binding site" evidence="18">
    <location>
        <position position="57"/>
    </location>
    <ligand>
        <name>Mg(2+)</name>
        <dbReference type="ChEBI" id="CHEBI:18420"/>
    </ligand>
</feature>
<evidence type="ECO:0000256" key="17">
    <source>
        <dbReference type="PIRSR" id="PIRSR603561-1"/>
    </source>
</evidence>
<dbReference type="SUPFAM" id="SSF51391">
    <property type="entry name" value="Thiamin phosphate synthase"/>
    <property type="match status" value="1"/>
</dbReference>
<feature type="binding site" evidence="18">
    <location>
        <position position="37"/>
    </location>
    <ligand>
        <name>Mg(2+)</name>
        <dbReference type="ChEBI" id="CHEBI:18420"/>
    </ligand>
</feature>
<evidence type="ECO:0000256" key="8">
    <source>
        <dbReference type="ARBA" id="ARBA00022842"/>
    </source>
</evidence>
<keyword evidence="5 18" id="KW-0479">Metal-binding</keyword>
<dbReference type="SUPFAM" id="SSF55811">
    <property type="entry name" value="Nudix"/>
    <property type="match status" value="1"/>
</dbReference>
<evidence type="ECO:0000256" key="13">
    <source>
        <dbReference type="ARBA" id="ARBA00040794"/>
    </source>
</evidence>
<evidence type="ECO:0000256" key="12">
    <source>
        <dbReference type="ARBA" id="ARBA00038905"/>
    </source>
</evidence>
<keyword evidence="21" id="KW-1185">Reference proteome</keyword>
<dbReference type="GO" id="GO:0044715">
    <property type="term" value="F:8-oxo-dGDP phosphatase activity"/>
    <property type="evidence" value="ECO:0007669"/>
    <property type="project" value="TreeGrafter"/>
</dbReference>
<dbReference type="Proteomes" id="UP000243426">
    <property type="component" value="Chromosome I"/>
</dbReference>
<dbReference type="Gene3D" id="3.20.20.70">
    <property type="entry name" value="Aldolase class I"/>
    <property type="match status" value="1"/>
</dbReference>
<evidence type="ECO:0000256" key="2">
    <source>
        <dbReference type="ARBA" id="ARBA00005582"/>
    </source>
</evidence>
<keyword evidence="8 18" id="KW-0460">Magnesium</keyword>
<evidence type="ECO:0000259" key="19">
    <source>
        <dbReference type="PROSITE" id="PS51462"/>
    </source>
</evidence>
<comment type="catalytic activity">
    <reaction evidence="11">
        <text>8-oxo-GTP + H2O = 8-oxo-GMP + diphosphate + H(+)</text>
        <dbReference type="Rhea" id="RHEA:67616"/>
        <dbReference type="ChEBI" id="CHEBI:15377"/>
        <dbReference type="ChEBI" id="CHEBI:15378"/>
        <dbReference type="ChEBI" id="CHEBI:33019"/>
        <dbReference type="ChEBI" id="CHEBI:143553"/>
        <dbReference type="ChEBI" id="CHEBI:145694"/>
    </reaction>
</comment>
<dbReference type="Pfam" id="PF02581">
    <property type="entry name" value="TMP-TENI"/>
    <property type="match status" value="1"/>
</dbReference>
<evidence type="ECO:0000256" key="10">
    <source>
        <dbReference type="ARBA" id="ARBA00035861"/>
    </source>
</evidence>
<evidence type="ECO:0000256" key="14">
    <source>
        <dbReference type="ARBA" id="ARBA00041592"/>
    </source>
</evidence>
<dbReference type="GO" id="GO:0006260">
    <property type="term" value="P:DNA replication"/>
    <property type="evidence" value="ECO:0007669"/>
    <property type="project" value="UniProtKB-KW"/>
</dbReference>
<dbReference type="InterPro" id="IPR022998">
    <property type="entry name" value="ThiamineP_synth_TenI"/>
</dbReference>
<dbReference type="Gene3D" id="3.90.79.10">
    <property type="entry name" value="Nucleoside Triphosphate Pyrophosphohydrolase"/>
    <property type="match status" value="1"/>
</dbReference>
<evidence type="ECO:0000256" key="9">
    <source>
        <dbReference type="ARBA" id="ARBA00023204"/>
    </source>
</evidence>
<evidence type="ECO:0000256" key="7">
    <source>
        <dbReference type="ARBA" id="ARBA00022801"/>
    </source>
</evidence>
<dbReference type="PANTHER" id="PTHR47707">
    <property type="entry name" value="8-OXO-DGTP DIPHOSPHATASE"/>
    <property type="match status" value="1"/>
</dbReference>
<comment type="cofactor">
    <cofactor evidence="1 18">
        <name>Mg(2+)</name>
        <dbReference type="ChEBI" id="CHEBI:18420"/>
    </cofactor>
</comment>
<feature type="binding site" evidence="17">
    <location>
        <begin position="34"/>
        <end position="37"/>
    </location>
    <ligand>
        <name>8-oxo-dGTP</name>
        <dbReference type="ChEBI" id="CHEBI:77896"/>
    </ligand>
</feature>
<feature type="binding site" evidence="17">
    <location>
        <position position="119"/>
    </location>
    <ligand>
        <name>8-oxo-dGTP</name>
        <dbReference type="ChEBI" id="CHEBI:77896"/>
    </ligand>
</feature>
<dbReference type="InterPro" id="IPR047127">
    <property type="entry name" value="MutT-like"/>
</dbReference>
<dbReference type="FunFam" id="3.90.79.10:FF:000014">
    <property type="entry name" value="8-oxo-dGTP diphosphatase MutT"/>
    <property type="match status" value="1"/>
</dbReference>
<keyword evidence="6" id="KW-0227">DNA damage</keyword>
<keyword evidence="3" id="KW-0515">Mutator protein</keyword>
<keyword evidence="9" id="KW-0234">DNA repair</keyword>